<dbReference type="InterPro" id="IPR021229">
    <property type="entry name" value="DUF2800"/>
</dbReference>
<dbReference type="KEGG" id="taer:GT409_11990"/>
<name>A0A6P1MAL0_9BACT</name>
<evidence type="ECO:0000313" key="3">
    <source>
        <dbReference type="Proteomes" id="UP000464954"/>
    </source>
</evidence>
<feature type="region of interest" description="Disordered" evidence="1">
    <location>
        <begin position="1"/>
        <end position="36"/>
    </location>
</feature>
<proteinExistence type="predicted"/>
<dbReference type="RefSeq" id="WP_160629312.1">
    <property type="nucleotide sequence ID" value="NZ_CP047593.1"/>
</dbReference>
<organism evidence="2 3">
    <name type="scientific">Tichowtungia aerotolerans</name>
    <dbReference type="NCBI Taxonomy" id="2697043"/>
    <lineage>
        <taxon>Bacteria</taxon>
        <taxon>Pseudomonadati</taxon>
        <taxon>Kiritimatiellota</taxon>
        <taxon>Tichowtungiia</taxon>
        <taxon>Tichowtungiales</taxon>
        <taxon>Tichowtungiaceae</taxon>
        <taxon>Tichowtungia</taxon>
    </lineage>
</organism>
<dbReference type="InterPro" id="IPR011604">
    <property type="entry name" value="PDDEXK-like_dom_sf"/>
</dbReference>
<evidence type="ECO:0000256" key="1">
    <source>
        <dbReference type="SAM" id="MobiDB-lite"/>
    </source>
</evidence>
<evidence type="ECO:0000313" key="2">
    <source>
        <dbReference type="EMBL" id="QHI70133.1"/>
    </source>
</evidence>
<keyword evidence="3" id="KW-1185">Reference proteome</keyword>
<accession>A0A6P1MAL0</accession>
<gene>
    <name evidence="2" type="ORF">GT409_11990</name>
</gene>
<dbReference type="Pfam" id="PF10926">
    <property type="entry name" value="DUF2800"/>
    <property type="match status" value="1"/>
</dbReference>
<reference evidence="2 3" key="1">
    <citation type="submission" date="2020-01" db="EMBL/GenBank/DDBJ databases">
        <title>Ponticoccus aerotolerans gen. nov., sp. nov., an anaerobic bacterium and proposal of Ponticoccusceae fam. nov., Ponticoccusles ord. nov. and Ponticoccuse classis nov. in the phylum Kiritimatiellaeota.</title>
        <authorList>
            <person name="Zhou L.Y."/>
            <person name="Du Z.J."/>
        </authorList>
    </citation>
    <scope>NUCLEOTIDE SEQUENCE [LARGE SCALE GENOMIC DNA]</scope>
    <source>
        <strain evidence="2 3">S-5007</strain>
    </source>
</reference>
<dbReference type="AlphaFoldDB" id="A0A6P1MAL0"/>
<dbReference type="EMBL" id="CP047593">
    <property type="protein sequence ID" value="QHI70133.1"/>
    <property type="molecule type" value="Genomic_DNA"/>
</dbReference>
<feature type="compositionally biased region" description="Basic and acidic residues" evidence="1">
    <location>
        <begin position="15"/>
        <end position="25"/>
    </location>
</feature>
<protein>
    <submittedName>
        <fullName evidence="2">DUF2800 domain-containing protein</fullName>
    </submittedName>
</protein>
<sequence>MTNNLHAKHGPSSLKNKEICPHWENRPGSSAAADEGTMMHEAAETGRLVGLNPEQIAQVRECLDAVDQMQSEIPGCIRYPELQVDVCGLTFGTADVVLIGTKTATVIDYKMGRVPVDDAEINLQGWAYALGAFDLFGVDSVKVVFLQPRCDLRTEHTFTRSADYDRMRDRVAAVIEKAEDPKSPYNPHPDNCQYCGAKALCPALTAKAMMVVEKLPERLELPKVMDPLQIAEPEQMALALRLAPVLIDWAEAVKAHALEMVRSGQEIPGYELKHRSGRRVIKELSSVWDIVHAEFDLPLEQFLPACSISVTSLENAVKSVQERGQGAKAIRKLNQLLTAEGLCTTDPEISYLAKER</sequence>
<dbReference type="Proteomes" id="UP000464954">
    <property type="component" value="Chromosome"/>
</dbReference>
<dbReference type="Gene3D" id="3.90.320.10">
    <property type="match status" value="1"/>
</dbReference>